<evidence type="ECO:0000256" key="1">
    <source>
        <dbReference type="SAM" id="SignalP"/>
    </source>
</evidence>
<evidence type="ECO:0000313" key="3">
    <source>
        <dbReference type="EMBL" id="QUJ77234.1"/>
    </source>
</evidence>
<reference evidence="3" key="1">
    <citation type="submission" date="2021-04" db="EMBL/GenBank/DDBJ databases">
        <title>Complete genome sequence for Sulfitobacter sp. strain JK7-1.</title>
        <authorList>
            <person name="Park S.-J."/>
        </authorList>
    </citation>
    <scope>NUCLEOTIDE SEQUENCE</scope>
    <source>
        <strain evidence="3">JK7-1</strain>
    </source>
</reference>
<dbReference type="AlphaFoldDB" id="A0A975JEW5"/>
<dbReference type="KEGG" id="sual:KDD17_04235"/>
<protein>
    <submittedName>
        <fullName evidence="3">DUF1311 domain-containing protein</fullName>
    </submittedName>
</protein>
<dbReference type="EMBL" id="CP073581">
    <property type="protein sequence ID" value="QUJ77234.1"/>
    <property type="molecule type" value="Genomic_DNA"/>
</dbReference>
<dbReference type="InterPro" id="IPR009739">
    <property type="entry name" value="LprI-like_N"/>
</dbReference>
<gene>
    <name evidence="3" type="ORF">KDD17_04235</name>
</gene>
<evidence type="ECO:0000259" key="2">
    <source>
        <dbReference type="Pfam" id="PF07007"/>
    </source>
</evidence>
<feature type="signal peptide" evidence="1">
    <location>
        <begin position="1"/>
        <end position="19"/>
    </location>
</feature>
<dbReference type="RefSeq" id="WP_212705429.1">
    <property type="nucleotide sequence ID" value="NZ_CP073581.1"/>
</dbReference>
<keyword evidence="1" id="KW-0732">Signal</keyword>
<dbReference type="Proteomes" id="UP000683291">
    <property type="component" value="Chromosome 1"/>
</dbReference>
<dbReference type="Gene3D" id="1.20.1270.180">
    <property type="match status" value="1"/>
</dbReference>
<name>A0A975JEW5_9RHOB</name>
<proteinExistence type="predicted"/>
<feature type="chain" id="PRO_5036902625" evidence="1">
    <location>
        <begin position="20"/>
        <end position="122"/>
    </location>
</feature>
<sequence>MRRAVLAAALCLAAPMVQAQTAAECIAPQQQQLMNACAAKDYREADAALNRAWGPAKDFGDRIGVGGDLLDAQRAWLAYRDAACAVHASPFEGGSLQPLILSTCLTDLTVARTKLLLEFHGY</sequence>
<organism evidence="3 4">
    <name type="scientific">Sulfitobacter albidus</name>
    <dbReference type="NCBI Taxonomy" id="2829501"/>
    <lineage>
        <taxon>Bacteria</taxon>
        <taxon>Pseudomonadati</taxon>
        <taxon>Pseudomonadota</taxon>
        <taxon>Alphaproteobacteria</taxon>
        <taxon>Rhodobacterales</taxon>
        <taxon>Roseobacteraceae</taxon>
        <taxon>Sulfitobacter</taxon>
    </lineage>
</organism>
<accession>A0A975JEW5</accession>
<evidence type="ECO:0000313" key="4">
    <source>
        <dbReference type="Proteomes" id="UP000683291"/>
    </source>
</evidence>
<keyword evidence="4" id="KW-1185">Reference proteome</keyword>
<feature type="domain" description="Lysozyme inhibitor LprI-like N-terminal" evidence="2">
    <location>
        <begin position="29"/>
        <end position="115"/>
    </location>
</feature>
<dbReference type="Pfam" id="PF07007">
    <property type="entry name" value="LprI"/>
    <property type="match status" value="1"/>
</dbReference>